<evidence type="ECO:0000256" key="8">
    <source>
        <dbReference type="ARBA" id="ARBA00022801"/>
    </source>
</evidence>
<dbReference type="Pfam" id="PF14716">
    <property type="entry name" value="HHH_8"/>
    <property type="match status" value="1"/>
</dbReference>
<protein>
    <recommendedName>
        <fullName evidence="13">Crossover junction endonuclease MUS81</fullName>
        <ecNumber evidence="13">3.1.22.-</ecNumber>
    </recommendedName>
</protein>
<comment type="cofactor">
    <cofactor evidence="1 13">
        <name>Mg(2+)</name>
        <dbReference type="ChEBI" id="CHEBI:18420"/>
    </cofactor>
</comment>
<dbReference type="GO" id="GO:0048257">
    <property type="term" value="F:3'-flap endonuclease activity"/>
    <property type="evidence" value="ECO:0007669"/>
    <property type="project" value="TreeGrafter"/>
</dbReference>
<dbReference type="InterPro" id="IPR006166">
    <property type="entry name" value="ERCC4_domain"/>
</dbReference>
<organism evidence="15">
    <name type="scientific">Eubosmina coregoni</name>
    <dbReference type="NCBI Taxonomy" id="186181"/>
    <lineage>
        <taxon>Eukaryota</taxon>
        <taxon>Metazoa</taxon>
        <taxon>Ecdysozoa</taxon>
        <taxon>Arthropoda</taxon>
        <taxon>Crustacea</taxon>
        <taxon>Branchiopoda</taxon>
        <taxon>Diplostraca</taxon>
        <taxon>Cladocera</taxon>
        <taxon>Anomopoda</taxon>
        <taxon>Bosminidae</taxon>
        <taxon>Eubosmina</taxon>
    </lineage>
</organism>
<dbReference type="GO" id="GO:0000712">
    <property type="term" value="P:resolution of meiotic recombination intermediates"/>
    <property type="evidence" value="ECO:0007669"/>
    <property type="project" value="TreeGrafter"/>
</dbReference>
<dbReference type="GO" id="GO:0046872">
    <property type="term" value="F:metal ion binding"/>
    <property type="evidence" value="ECO:0007669"/>
    <property type="project" value="UniProtKB-UniRule"/>
</dbReference>
<dbReference type="AlphaFoldDB" id="A0A4Y7LQH7"/>
<evidence type="ECO:0000256" key="3">
    <source>
        <dbReference type="ARBA" id="ARBA00010015"/>
    </source>
</evidence>
<dbReference type="GO" id="GO:0000727">
    <property type="term" value="P:double-strand break repair via break-induced replication"/>
    <property type="evidence" value="ECO:0007669"/>
    <property type="project" value="UniProtKB-UniRule"/>
</dbReference>
<evidence type="ECO:0000256" key="7">
    <source>
        <dbReference type="ARBA" id="ARBA00022763"/>
    </source>
</evidence>
<dbReference type="GO" id="GO:0008821">
    <property type="term" value="F:crossover junction DNA endonuclease activity"/>
    <property type="evidence" value="ECO:0007669"/>
    <property type="project" value="UniProtKB-UniRule"/>
</dbReference>
<keyword evidence="6 13" id="KW-0255">Endonuclease</keyword>
<dbReference type="InterPro" id="IPR042530">
    <property type="entry name" value="EME1/EME2_C"/>
</dbReference>
<dbReference type="GO" id="GO:0006308">
    <property type="term" value="P:DNA catabolic process"/>
    <property type="evidence" value="ECO:0007669"/>
    <property type="project" value="UniProtKB-UniRule"/>
</dbReference>
<dbReference type="InterPro" id="IPR027421">
    <property type="entry name" value="DNA_pol_lamdba_lyase_dom_sf"/>
</dbReference>
<dbReference type="FunFam" id="3.40.50.10130:FF:000003">
    <property type="entry name" value="Crossover junction endonuclease MUS81"/>
    <property type="match status" value="1"/>
</dbReference>
<dbReference type="PANTHER" id="PTHR13451">
    <property type="entry name" value="CLASS II CROSSOVER JUNCTION ENDONUCLEASE MUS81"/>
    <property type="match status" value="1"/>
</dbReference>
<evidence type="ECO:0000256" key="6">
    <source>
        <dbReference type="ARBA" id="ARBA00022759"/>
    </source>
</evidence>
<dbReference type="SUPFAM" id="SSF52980">
    <property type="entry name" value="Restriction endonuclease-like"/>
    <property type="match status" value="1"/>
</dbReference>
<dbReference type="CDD" id="cd20074">
    <property type="entry name" value="XPF_nuclease_Mus81"/>
    <property type="match status" value="1"/>
</dbReference>
<dbReference type="GO" id="GO:0005634">
    <property type="term" value="C:nucleus"/>
    <property type="evidence" value="ECO:0007669"/>
    <property type="project" value="UniProtKB-SubCell"/>
</dbReference>
<keyword evidence="7 13" id="KW-0227">DNA damage</keyword>
<evidence type="ECO:0000259" key="14">
    <source>
        <dbReference type="SMART" id="SM00891"/>
    </source>
</evidence>
<dbReference type="InterPro" id="IPR047416">
    <property type="entry name" value="XPF_nuclease_Mus81"/>
</dbReference>
<dbReference type="Pfam" id="PF21292">
    <property type="entry name" value="EME1-MUS81_C"/>
    <property type="match status" value="1"/>
</dbReference>
<proteinExistence type="evidence at transcript level"/>
<feature type="domain" description="ERCC4" evidence="14">
    <location>
        <begin position="228"/>
        <end position="335"/>
    </location>
</feature>
<gene>
    <name evidence="15" type="primary">EOG090X06E6</name>
</gene>
<dbReference type="InterPro" id="IPR011335">
    <property type="entry name" value="Restrct_endonuc-II-like"/>
</dbReference>
<keyword evidence="10 13" id="KW-0233">DNA recombination</keyword>
<reference evidence="15" key="1">
    <citation type="submission" date="2018-08" db="EMBL/GenBank/DDBJ databases">
        <authorList>
            <person name="Cornetti L."/>
        </authorList>
    </citation>
    <scope>NUCLEOTIDE SEQUENCE</scope>
    <source>
        <strain evidence="15">FI-BAL1-1</strain>
    </source>
</reference>
<name>A0A4Y7LQH7_9CRUS</name>
<comment type="function">
    <text evidence="13">Interacts with EME1 to form a DNA structure-specific endonuclease with substrate preference for branched DNA structures with a 5'-end at the branch nick. Typical substrates include 3'-flap structures, D-loops, replication forks and nicked Holliday junctions. May be required in mitosis for the processing of stalled or collapsed replication fork intermediates. May be required in meiosis for the repair of meiosis-specific double strand breaks subsequent to single-end invasion (SEI).</text>
</comment>
<evidence type="ECO:0000256" key="10">
    <source>
        <dbReference type="ARBA" id="ARBA00023172"/>
    </source>
</evidence>
<dbReference type="Pfam" id="PF02732">
    <property type="entry name" value="ERCC4"/>
    <property type="match status" value="1"/>
</dbReference>
<dbReference type="EC" id="3.1.22.-" evidence="13"/>
<dbReference type="EMBL" id="LR000186">
    <property type="protein sequence ID" value="SVE69805.1"/>
    <property type="molecule type" value="mRNA"/>
</dbReference>
<evidence type="ECO:0000256" key="9">
    <source>
        <dbReference type="ARBA" id="ARBA00022842"/>
    </source>
</evidence>
<dbReference type="SUPFAM" id="SSF47802">
    <property type="entry name" value="DNA polymerase beta, N-terminal domain-like"/>
    <property type="match status" value="1"/>
</dbReference>
<dbReference type="GO" id="GO:0031573">
    <property type="term" value="P:mitotic intra-S DNA damage checkpoint signaling"/>
    <property type="evidence" value="ECO:0007669"/>
    <property type="project" value="TreeGrafter"/>
</dbReference>
<accession>A0A4Y7LQH7</accession>
<dbReference type="FunFam" id="1.10.150.110:FF:000001">
    <property type="entry name" value="Putative Crossover junction endonuclease MUS81"/>
    <property type="match status" value="1"/>
</dbReference>
<dbReference type="GO" id="GO:0031297">
    <property type="term" value="P:replication fork processing"/>
    <property type="evidence" value="ECO:0007669"/>
    <property type="project" value="UniProtKB-ARBA"/>
</dbReference>
<comment type="similarity">
    <text evidence="3 13">Belongs to the XPF family.</text>
</comment>
<dbReference type="PANTHER" id="PTHR13451:SF0">
    <property type="entry name" value="CROSSOVER JUNCTION ENDONUCLEASE MUS81"/>
    <property type="match status" value="1"/>
</dbReference>
<evidence type="ECO:0000256" key="1">
    <source>
        <dbReference type="ARBA" id="ARBA00001946"/>
    </source>
</evidence>
<keyword evidence="11 13" id="KW-0234">DNA repair</keyword>
<comment type="subcellular location">
    <subcellularLocation>
        <location evidence="2 13">Nucleus</location>
    </subcellularLocation>
</comment>
<dbReference type="GO" id="GO:0003677">
    <property type="term" value="F:DNA binding"/>
    <property type="evidence" value="ECO:0007669"/>
    <property type="project" value="UniProtKB-UniRule"/>
</dbReference>
<evidence type="ECO:0000256" key="13">
    <source>
        <dbReference type="RuleBase" id="RU369042"/>
    </source>
</evidence>
<evidence type="ECO:0000256" key="12">
    <source>
        <dbReference type="ARBA" id="ARBA00023242"/>
    </source>
</evidence>
<keyword evidence="4 13" id="KW-0540">Nuclease</keyword>
<sequence>MASPSHVKKRVRVTRKPKSCPNPLFEKWLQEMKDEAGRKESKTQYAYAKALKSLQKYPLKLHSAKECKVLQHFGDVLCQQLEKKLQQYLADGAKVKKPFVAKPGNVQVKKTMPPSSFQELRTTTPVNQPSDIICLDGDDEFDRYNLDTSPISNLNERCASSKPANYLSHNNAPVRIPINNTLISKAAPVSKPAASTSHAKEAVLEPEEDYSDYVYEKLTFKPGDYDIVLCVDSAEVSGSGGSNKNQKEAAAKAFQDCGVVFDTRKLSVGDYLWICKPKAGSGISTDKELVLPFVVERKRLDDLVSSIKDGRFKEQKFRLKSSGLNRPIYLVEEFGNRQNLGFPEASMMQAIANTLMIEKFQVHWTNGSKESIAFLVEMTKQCINMYEDKTVTSRSCHENAVSDWQNRLITFKEYYANSNKQKPLSVTQMFAKQLMQLRAVTAETATAIVKHYPTPISLLNAFESAGSSASQLLANIEHGKPGKTKRKIGASLSSTIAMLYTKKQFDF</sequence>
<evidence type="ECO:0000313" key="15">
    <source>
        <dbReference type="EMBL" id="SVE69805.1"/>
    </source>
</evidence>
<evidence type="ECO:0000256" key="11">
    <source>
        <dbReference type="ARBA" id="ARBA00023204"/>
    </source>
</evidence>
<dbReference type="GO" id="GO:0048476">
    <property type="term" value="C:Holliday junction resolvase complex"/>
    <property type="evidence" value="ECO:0007669"/>
    <property type="project" value="UniProtKB-UniRule"/>
</dbReference>
<keyword evidence="8 13" id="KW-0378">Hydrolase</keyword>
<evidence type="ECO:0000256" key="5">
    <source>
        <dbReference type="ARBA" id="ARBA00022723"/>
    </source>
</evidence>
<dbReference type="Gene3D" id="1.10.150.670">
    <property type="entry name" value="Crossover junction endonuclease EME1, DNA-binding domain"/>
    <property type="match status" value="1"/>
</dbReference>
<dbReference type="Gene3D" id="1.10.150.110">
    <property type="entry name" value="DNA polymerase beta, N-terminal domain-like"/>
    <property type="match status" value="1"/>
</dbReference>
<dbReference type="Gene3D" id="3.40.50.10130">
    <property type="match status" value="1"/>
</dbReference>
<keyword evidence="5 13" id="KW-0479">Metal-binding</keyword>
<dbReference type="SMART" id="SM00891">
    <property type="entry name" value="ERCC4"/>
    <property type="match status" value="1"/>
</dbReference>
<evidence type="ECO:0000256" key="2">
    <source>
        <dbReference type="ARBA" id="ARBA00004123"/>
    </source>
</evidence>
<comment type="subunit">
    <text evidence="13">Interacts with EME1.</text>
</comment>
<dbReference type="InterPro" id="IPR010996">
    <property type="entry name" value="HHH_MUS81"/>
</dbReference>
<dbReference type="InterPro" id="IPR033309">
    <property type="entry name" value="Mus81"/>
</dbReference>
<keyword evidence="12 13" id="KW-0539">Nucleus</keyword>
<keyword evidence="9 13" id="KW-0460">Magnesium</keyword>
<evidence type="ECO:0000256" key="4">
    <source>
        <dbReference type="ARBA" id="ARBA00022722"/>
    </source>
</evidence>